<dbReference type="InterPro" id="IPR050463">
    <property type="entry name" value="Gfo/Idh/MocA_oxidrdct_glycsds"/>
</dbReference>
<proteinExistence type="predicted"/>
<evidence type="ECO:0000313" key="5">
    <source>
        <dbReference type="Proteomes" id="UP001596028"/>
    </source>
</evidence>
<reference evidence="5" key="1">
    <citation type="journal article" date="2019" name="Int. J. Syst. Evol. Microbiol.">
        <title>The Global Catalogue of Microorganisms (GCM) 10K type strain sequencing project: providing services to taxonomists for standard genome sequencing and annotation.</title>
        <authorList>
            <consortium name="The Broad Institute Genomics Platform"/>
            <consortium name="The Broad Institute Genome Sequencing Center for Infectious Disease"/>
            <person name="Wu L."/>
            <person name="Ma J."/>
        </authorList>
    </citation>
    <scope>NUCLEOTIDE SEQUENCE [LARGE SCALE GENOMIC DNA]</scope>
    <source>
        <strain evidence="5">CCUG 49571</strain>
    </source>
</reference>
<dbReference type="PANTHER" id="PTHR43818">
    <property type="entry name" value="BCDNA.GH03377"/>
    <property type="match status" value="1"/>
</dbReference>
<dbReference type="InterPro" id="IPR000683">
    <property type="entry name" value="Gfo/Idh/MocA-like_OxRdtase_N"/>
</dbReference>
<comment type="caution">
    <text evidence="4">The sequence shown here is derived from an EMBL/GenBank/DDBJ whole genome shotgun (WGS) entry which is preliminary data.</text>
</comment>
<dbReference type="Proteomes" id="UP001596028">
    <property type="component" value="Unassembled WGS sequence"/>
</dbReference>
<name>A0ABV9F6I1_9BACL</name>
<evidence type="ECO:0000259" key="2">
    <source>
        <dbReference type="Pfam" id="PF01408"/>
    </source>
</evidence>
<dbReference type="InterPro" id="IPR055170">
    <property type="entry name" value="GFO_IDH_MocA-like_dom"/>
</dbReference>
<dbReference type="InterPro" id="IPR036291">
    <property type="entry name" value="NAD(P)-bd_dom_sf"/>
</dbReference>
<feature type="domain" description="GFO/IDH/MocA-like oxidoreductase" evidence="3">
    <location>
        <begin position="135"/>
        <end position="260"/>
    </location>
</feature>
<keyword evidence="1" id="KW-0560">Oxidoreductase</keyword>
<dbReference type="SUPFAM" id="SSF55347">
    <property type="entry name" value="Glyceraldehyde-3-phosphate dehydrogenase-like, C-terminal domain"/>
    <property type="match status" value="1"/>
</dbReference>
<dbReference type="RefSeq" id="WP_378092892.1">
    <property type="nucleotide sequence ID" value="NZ_JBHSEP010000002.1"/>
</dbReference>
<feature type="domain" description="Gfo/Idh/MocA-like oxidoreductase N-terminal" evidence="2">
    <location>
        <begin position="5"/>
        <end position="125"/>
    </location>
</feature>
<dbReference type="PANTHER" id="PTHR43818:SF11">
    <property type="entry name" value="BCDNA.GH03377"/>
    <property type="match status" value="1"/>
</dbReference>
<dbReference type="EMBL" id="JBHSEP010000002">
    <property type="protein sequence ID" value="MFC4597566.1"/>
    <property type="molecule type" value="Genomic_DNA"/>
</dbReference>
<evidence type="ECO:0000313" key="4">
    <source>
        <dbReference type="EMBL" id="MFC4597566.1"/>
    </source>
</evidence>
<dbReference type="SUPFAM" id="SSF51735">
    <property type="entry name" value="NAD(P)-binding Rossmann-fold domains"/>
    <property type="match status" value="1"/>
</dbReference>
<dbReference type="Pfam" id="PF01408">
    <property type="entry name" value="GFO_IDH_MocA"/>
    <property type="match status" value="1"/>
</dbReference>
<dbReference type="Gene3D" id="3.40.50.720">
    <property type="entry name" value="NAD(P)-binding Rossmann-like Domain"/>
    <property type="match status" value="1"/>
</dbReference>
<protein>
    <submittedName>
        <fullName evidence="4">Gfo/Idh/MocA family protein</fullName>
    </submittedName>
</protein>
<gene>
    <name evidence="4" type="ORF">ACFO3S_04900</name>
</gene>
<sequence>MAKTFKVAVLGAGDMGKYHIHGWTLAGHEVVSITELDLETAKKAAEAVGLSGVSYYQDYKQAVADPEADIVSIALPLPFHAPAAILAAQHGKHVFCEKPLAGSLEDARQMQEAVEKAGVQFGIGFQRNFAHGVELVKEWVREDKFGRPTVISSDLLQEVRPKRVMHDKLGNQGPVVDTLCHYLLMWQTIFDSKPVRVSASGGVYAAGRPEISHFKQLAVDTAVVIVEYASGDIGTMTISWCLAKDTQMRPRPDRIFGPKGGAEGAFNTFGRDAGKAITLYVGDRVESARLEERELFQIELGKFADAIASGQPAPVSFATGTDMLKLSYAVLDAIETGKTIEL</sequence>
<dbReference type="Pfam" id="PF22725">
    <property type="entry name" value="GFO_IDH_MocA_C3"/>
    <property type="match status" value="1"/>
</dbReference>
<organism evidence="4 5">
    <name type="scientific">Cohnella hongkongensis</name>
    <dbReference type="NCBI Taxonomy" id="178337"/>
    <lineage>
        <taxon>Bacteria</taxon>
        <taxon>Bacillati</taxon>
        <taxon>Bacillota</taxon>
        <taxon>Bacilli</taxon>
        <taxon>Bacillales</taxon>
        <taxon>Paenibacillaceae</taxon>
        <taxon>Cohnella</taxon>
    </lineage>
</organism>
<keyword evidence="5" id="KW-1185">Reference proteome</keyword>
<evidence type="ECO:0000259" key="3">
    <source>
        <dbReference type="Pfam" id="PF22725"/>
    </source>
</evidence>
<accession>A0ABV9F6I1</accession>
<dbReference type="Gene3D" id="3.30.360.10">
    <property type="entry name" value="Dihydrodipicolinate Reductase, domain 2"/>
    <property type="match status" value="1"/>
</dbReference>
<evidence type="ECO:0000256" key="1">
    <source>
        <dbReference type="ARBA" id="ARBA00023002"/>
    </source>
</evidence>